<accession>A0ABM7ZN06</accession>
<dbReference type="EMBL" id="AP026073">
    <property type="protein sequence ID" value="BDM67504.1"/>
    <property type="molecule type" value="Genomic_DNA"/>
</dbReference>
<dbReference type="Proteomes" id="UP001059597">
    <property type="component" value="Chromosome"/>
</dbReference>
<feature type="domain" description="DUF5753" evidence="1">
    <location>
        <begin position="114"/>
        <end position="294"/>
    </location>
</feature>
<keyword evidence="3" id="KW-1185">Reference proteome</keyword>
<protein>
    <submittedName>
        <fullName evidence="2">Transcriptional regulator</fullName>
    </submittedName>
</protein>
<gene>
    <name evidence="2" type="ORF">HEK616_09910</name>
</gene>
<dbReference type="InterPro" id="IPR043917">
    <property type="entry name" value="DUF5753"/>
</dbReference>
<dbReference type="Pfam" id="PF13560">
    <property type="entry name" value="HTH_31"/>
    <property type="match status" value="1"/>
</dbReference>
<evidence type="ECO:0000313" key="2">
    <source>
        <dbReference type="EMBL" id="BDM67504.1"/>
    </source>
</evidence>
<sequence length="300" mass="33249">MIETAESATPAFEAATPALCRLQLGSELRQLRTQSGMKAAEVCRILSWAGSKLTRLETADNGIVEPADVIALCQIYEATSEKQRTLTGYATVTKTKKDWWQSPDVRDVIPPGFKAYLGLEATAEKLENYESEYIPGLLQTEAYIRAIHQRAHTGLPAEQIDRLVAVRMTRQEALHRKVKPLEFTAIINEAVLRRVIGSPEVMKEQLRHIADLASSNPHVKIQVVPFEIGAHPGMNGPFTVLKFGMPSLKPIVYLENLGGAGVSRREDDVKKYEEAFSDLQALAPGYQESLSMINTASKEF</sequence>
<name>A0ABM7ZN06_STRNI</name>
<dbReference type="RefSeq" id="WP_261951647.1">
    <property type="nucleotide sequence ID" value="NZ_AP026073.1"/>
</dbReference>
<organism evidence="2 3">
    <name type="scientific">Streptomyces nigrescens</name>
    <dbReference type="NCBI Taxonomy" id="1920"/>
    <lineage>
        <taxon>Bacteria</taxon>
        <taxon>Bacillati</taxon>
        <taxon>Actinomycetota</taxon>
        <taxon>Actinomycetes</taxon>
        <taxon>Kitasatosporales</taxon>
        <taxon>Streptomycetaceae</taxon>
        <taxon>Streptomyces</taxon>
    </lineage>
</organism>
<proteinExistence type="predicted"/>
<reference evidence="2" key="1">
    <citation type="submission" date="2022-06" db="EMBL/GenBank/DDBJ databases">
        <title>Complete genome sequence of Streptomyces nigrescens HEK616.</title>
        <authorList>
            <person name="Asamizu S."/>
            <person name="Onaka H."/>
        </authorList>
    </citation>
    <scope>NUCLEOTIDE SEQUENCE</scope>
    <source>
        <strain evidence="2">HEK616</strain>
    </source>
</reference>
<dbReference type="Pfam" id="PF19054">
    <property type="entry name" value="DUF5753"/>
    <property type="match status" value="1"/>
</dbReference>
<evidence type="ECO:0000313" key="3">
    <source>
        <dbReference type="Proteomes" id="UP001059597"/>
    </source>
</evidence>
<evidence type="ECO:0000259" key="1">
    <source>
        <dbReference type="Pfam" id="PF19054"/>
    </source>
</evidence>